<proteinExistence type="inferred from homology"/>
<gene>
    <name evidence="9" type="ORF">JQC93_07600</name>
</gene>
<comment type="subcellular location">
    <subcellularLocation>
        <location evidence="1">Cell outer membrane</location>
        <topology evidence="1">Multi-pass membrane protein</topology>
    </subcellularLocation>
</comment>
<keyword evidence="5 8" id="KW-0732">Signal</keyword>
<dbReference type="PANTHER" id="PTHR35093">
    <property type="entry name" value="OUTER MEMBRANE PROTEIN NMB0088-RELATED"/>
    <property type="match status" value="1"/>
</dbReference>
<evidence type="ECO:0000313" key="10">
    <source>
        <dbReference type="Proteomes" id="UP000809621"/>
    </source>
</evidence>
<feature type="chain" id="PRO_5045722298" evidence="8">
    <location>
        <begin position="26"/>
        <end position="437"/>
    </location>
</feature>
<dbReference type="Pfam" id="PF03349">
    <property type="entry name" value="Toluene_X"/>
    <property type="match status" value="2"/>
</dbReference>
<name>A0ABS2HHX9_9VIBR</name>
<reference evidence="9 10" key="1">
    <citation type="submission" date="2021-02" db="EMBL/GenBank/DDBJ databases">
        <authorList>
            <person name="Park J.-S."/>
        </authorList>
    </citation>
    <scope>NUCLEOTIDE SEQUENCE [LARGE SCALE GENOMIC DNA]</scope>
    <source>
        <strain evidence="9 10">188UL20-2</strain>
    </source>
</reference>
<evidence type="ECO:0000256" key="2">
    <source>
        <dbReference type="ARBA" id="ARBA00008163"/>
    </source>
</evidence>
<keyword evidence="4" id="KW-0812">Transmembrane</keyword>
<dbReference type="EMBL" id="JAFEUM010000002">
    <property type="protein sequence ID" value="MBM7036276.1"/>
    <property type="molecule type" value="Genomic_DNA"/>
</dbReference>
<keyword evidence="10" id="KW-1185">Reference proteome</keyword>
<protein>
    <submittedName>
        <fullName evidence="9">Outer membrane protein transport protein</fullName>
    </submittedName>
</protein>
<comment type="similarity">
    <text evidence="2">Belongs to the OmpP1/FadL family.</text>
</comment>
<evidence type="ECO:0000256" key="1">
    <source>
        <dbReference type="ARBA" id="ARBA00004571"/>
    </source>
</evidence>
<keyword evidence="3" id="KW-1134">Transmembrane beta strand</keyword>
<evidence type="ECO:0000256" key="8">
    <source>
        <dbReference type="SAM" id="SignalP"/>
    </source>
</evidence>
<evidence type="ECO:0000256" key="6">
    <source>
        <dbReference type="ARBA" id="ARBA00023136"/>
    </source>
</evidence>
<sequence>MKQSRIFTRTILATAVALTSQQAFAAGFQLNAQSATGLGRAFAGDAVIADNASVMARNPAAMALFDKTEFSVGVNAISTDISVSDVTYYSPTSPTGTAVENASNGGTTPVPNIYIVHPINEKFAVGAGIYTNFGTSNEFSDDWGSNTGVLIPDHPLGVVAVPGADAFGGVTNVSSMNLALAASYRINEQWSIGGGLDVIYGSGELKRTSSVTVVSAGDPTTPIGSQELDLLDVDASGVGIGFNLGTVFELDQNNRFGFAYHYSPTIEASGDVNFGGTAQGDLVLPLPSMAEFSGYHRINETDFAVHYSVQWIGWSAFDKLSATDGDFEKEYAWQDGWHYAIGGTYYINKNWEARLGYMYDTSAQDQITSISVPDSDRQWFSAGASYHISDNNSIDFGITYLVGHDVKVTDYLTEEVYVTATTRADAWLYGVQYSHRF</sequence>
<keyword evidence="7" id="KW-0998">Cell outer membrane</keyword>
<comment type="caution">
    <text evidence="9">The sequence shown here is derived from an EMBL/GenBank/DDBJ whole genome shotgun (WGS) entry which is preliminary data.</text>
</comment>
<evidence type="ECO:0000313" key="9">
    <source>
        <dbReference type="EMBL" id="MBM7036276.1"/>
    </source>
</evidence>
<dbReference type="SUPFAM" id="SSF56935">
    <property type="entry name" value="Porins"/>
    <property type="match status" value="1"/>
</dbReference>
<dbReference type="InterPro" id="IPR005017">
    <property type="entry name" value="OMPP1/FadL/TodX"/>
</dbReference>
<dbReference type="PANTHER" id="PTHR35093:SF1">
    <property type="entry name" value="OUTER MEMBRANE LONG-CHAIN FATTY ACID RECEPTOR FADL FAMILY"/>
    <property type="match status" value="1"/>
</dbReference>
<evidence type="ECO:0000256" key="5">
    <source>
        <dbReference type="ARBA" id="ARBA00022729"/>
    </source>
</evidence>
<dbReference type="RefSeq" id="WP_205157856.1">
    <property type="nucleotide sequence ID" value="NZ_JAFEUM010000002.1"/>
</dbReference>
<feature type="signal peptide" evidence="8">
    <location>
        <begin position="1"/>
        <end position="25"/>
    </location>
</feature>
<evidence type="ECO:0000256" key="3">
    <source>
        <dbReference type="ARBA" id="ARBA00022452"/>
    </source>
</evidence>
<dbReference type="Gene3D" id="2.40.160.60">
    <property type="entry name" value="Outer membrane protein transport protein (OMPP1/FadL/TodX)"/>
    <property type="match status" value="1"/>
</dbReference>
<organism evidence="9 10">
    <name type="scientific">Vibrio ulleungensis</name>
    <dbReference type="NCBI Taxonomy" id="2807619"/>
    <lineage>
        <taxon>Bacteria</taxon>
        <taxon>Pseudomonadati</taxon>
        <taxon>Pseudomonadota</taxon>
        <taxon>Gammaproteobacteria</taxon>
        <taxon>Vibrionales</taxon>
        <taxon>Vibrionaceae</taxon>
        <taxon>Vibrio</taxon>
    </lineage>
</organism>
<keyword evidence="6" id="KW-0472">Membrane</keyword>
<evidence type="ECO:0000256" key="4">
    <source>
        <dbReference type="ARBA" id="ARBA00022692"/>
    </source>
</evidence>
<dbReference type="Proteomes" id="UP000809621">
    <property type="component" value="Unassembled WGS sequence"/>
</dbReference>
<accession>A0ABS2HHX9</accession>
<evidence type="ECO:0000256" key="7">
    <source>
        <dbReference type="ARBA" id="ARBA00023237"/>
    </source>
</evidence>